<evidence type="ECO:0000313" key="9">
    <source>
        <dbReference type="EMBL" id="QHB51181.1"/>
    </source>
</evidence>
<evidence type="ECO:0000256" key="1">
    <source>
        <dbReference type="ARBA" id="ARBA00011738"/>
    </source>
</evidence>
<feature type="coiled-coil region" evidence="7">
    <location>
        <begin position="63"/>
        <end position="90"/>
    </location>
</feature>
<dbReference type="Pfam" id="PF07992">
    <property type="entry name" value="Pyr_redox_2"/>
    <property type="match status" value="1"/>
</dbReference>
<feature type="domain" description="FAD/NAD(P)-binding" evidence="8">
    <location>
        <begin position="8"/>
        <end position="305"/>
    </location>
</feature>
<dbReference type="SMR" id="A0A6P1E7G6"/>
<evidence type="ECO:0000256" key="3">
    <source>
        <dbReference type="ARBA" id="ARBA00022827"/>
    </source>
</evidence>
<gene>
    <name evidence="9" type="ORF">GQR93_02550</name>
</gene>
<dbReference type="Gene3D" id="3.50.50.60">
    <property type="entry name" value="FAD/NAD(P)-binding domain"/>
    <property type="match status" value="2"/>
</dbReference>
<keyword evidence="4 6" id="KW-0521">NADP</keyword>
<feature type="binding site" evidence="6">
    <location>
        <position position="37"/>
    </location>
    <ligand>
        <name>FAD</name>
        <dbReference type="ChEBI" id="CHEBI:57692"/>
    </ligand>
</feature>
<dbReference type="GeneID" id="69057238"/>
<dbReference type="GO" id="GO:0050660">
    <property type="term" value="F:flavin adenine dinucleotide binding"/>
    <property type="evidence" value="ECO:0007669"/>
    <property type="project" value="UniProtKB-UniRule"/>
</dbReference>
<evidence type="ECO:0000256" key="7">
    <source>
        <dbReference type="SAM" id="Coils"/>
    </source>
</evidence>
<dbReference type="InterPro" id="IPR036188">
    <property type="entry name" value="FAD/NAD-bd_sf"/>
</dbReference>
<dbReference type="PRINTS" id="PR00469">
    <property type="entry name" value="PNDRDTASEII"/>
</dbReference>
<dbReference type="PANTHER" id="PTHR48105">
    <property type="entry name" value="THIOREDOXIN REDUCTASE 1-RELATED-RELATED"/>
    <property type="match status" value="1"/>
</dbReference>
<dbReference type="InterPro" id="IPR022890">
    <property type="entry name" value="Fd--NADP_Rdtase_type_2"/>
</dbReference>
<dbReference type="InterPro" id="IPR050097">
    <property type="entry name" value="Ferredoxin-NADP_redctase_2"/>
</dbReference>
<evidence type="ECO:0000259" key="8">
    <source>
        <dbReference type="Pfam" id="PF07992"/>
    </source>
</evidence>
<accession>A0A6P1E7G6</accession>
<keyword evidence="2 6" id="KW-0285">Flavoprotein</keyword>
<dbReference type="GO" id="GO:0004324">
    <property type="term" value="F:ferredoxin-NADP+ reductase activity"/>
    <property type="evidence" value="ECO:0007669"/>
    <property type="project" value="UniProtKB-UniRule"/>
</dbReference>
<dbReference type="HAMAP" id="MF_01685">
    <property type="entry name" value="FENR2"/>
    <property type="match status" value="1"/>
</dbReference>
<feature type="binding site" evidence="6">
    <location>
        <position position="123"/>
    </location>
    <ligand>
        <name>FAD</name>
        <dbReference type="ChEBI" id="CHEBI:57692"/>
    </ligand>
</feature>
<protein>
    <recommendedName>
        <fullName evidence="6">Ferredoxin--NADP reductase</fullName>
        <shortName evidence="6">FNR</shortName>
        <shortName evidence="6">Fd-NADP(+) reductase</shortName>
        <ecNumber evidence="6">1.18.1.2</ecNumber>
    </recommendedName>
</protein>
<feature type="binding site" evidence="6">
    <location>
        <position position="90"/>
    </location>
    <ligand>
        <name>FAD</name>
        <dbReference type="ChEBI" id="CHEBI:57692"/>
    </ligand>
</feature>
<comment type="catalytic activity">
    <reaction evidence="6">
        <text>2 reduced [2Fe-2S]-[ferredoxin] + NADP(+) + H(+) = 2 oxidized [2Fe-2S]-[ferredoxin] + NADPH</text>
        <dbReference type="Rhea" id="RHEA:20125"/>
        <dbReference type="Rhea" id="RHEA-COMP:10000"/>
        <dbReference type="Rhea" id="RHEA-COMP:10001"/>
        <dbReference type="ChEBI" id="CHEBI:15378"/>
        <dbReference type="ChEBI" id="CHEBI:33737"/>
        <dbReference type="ChEBI" id="CHEBI:33738"/>
        <dbReference type="ChEBI" id="CHEBI:57783"/>
        <dbReference type="ChEBI" id="CHEBI:58349"/>
        <dbReference type="EC" id="1.18.1.2"/>
    </reaction>
</comment>
<evidence type="ECO:0000256" key="2">
    <source>
        <dbReference type="ARBA" id="ARBA00022630"/>
    </source>
</evidence>
<comment type="caution">
    <text evidence="6">Lacks conserved residue(s) required for the propagation of feature annotation.</text>
</comment>
<dbReference type="RefSeq" id="WP_003552052.1">
    <property type="nucleotide sequence ID" value="NZ_CABKOL010000106.1"/>
</dbReference>
<reference evidence="9 10" key="1">
    <citation type="submission" date="2019-12" db="EMBL/GenBank/DDBJ databases">
        <title>Lactobacillus hilgardii FLUB.</title>
        <authorList>
            <person name="Gustaw K."/>
        </authorList>
    </citation>
    <scope>NUCLEOTIDE SEQUENCE [LARGE SCALE GENOMIC DNA]</scope>
    <source>
        <strain evidence="9 10">FLUB</strain>
    </source>
</reference>
<keyword evidence="5 6" id="KW-0560">Oxidoreductase</keyword>
<evidence type="ECO:0000256" key="5">
    <source>
        <dbReference type="ARBA" id="ARBA00023002"/>
    </source>
</evidence>
<dbReference type="PRINTS" id="PR00368">
    <property type="entry name" value="FADPNR"/>
</dbReference>
<dbReference type="Proteomes" id="UP000465035">
    <property type="component" value="Chromosome"/>
</dbReference>
<sequence>MVSDNATYDITIIGGGPAGMFAGFYAGLRNAKVQLIESLTELGGQASALYPEKTILDVAGYPMIKARNLVEQLEEQLKTVETDVKLNQTVNDIKKTTNGYQLITNQETTFTKAIIIATGVGAFNPRKLAVENSADFEGQHLFYSVKNLNQFKNQTILVAGGGDSAIDEALLLEQVAKKVFLLHRRDKFRAMEHSVDQLKASSIETVTPYLIKQLTKTDNGQVVIKAKKMKSEEFTELTVDKIVVNYGFIAQDDALNAWEVHPEIKRGTINVRPNGQTNLENVFAIGDVSKYEGKEPLISTAFGEAPVAVNAIMQALYPDRRGPLHSTAMHKS</sequence>
<organism evidence="9 10">
    <name type="scientific">Lentilactobacillus hilgardii</name>
    <name type="common">Lactobacillus hilgardii</name>
    <dbReference type="NCBI Taxonomy" id="1588"/>
    <lineage>
        <taxon>Bacteria</taxon>
        <taxon>Bacillati</taxon>
        <taxon>Bacillota</taxon>
        <taxon>Bacilli</taxon>
        <taxon>Lactobacillales</taxon>
        <taxon>Lactobacillaceae</taxon>
        <taxon>Lentilactobacillus</taxon>
    </lineage>
</organism>
<name>A0A6P1E7G6_LENHI</name>
<comment type="similarity">
    <text evidence="6">Belongs to the ferredoxin--NADP reductase type 2 family.</text>
</comment>
<comment type="cofactor">
    <cofactor evidence="6">
        <name>FAD</name>
        <dbReference type="ChEBI" id="CHEBI:57692"/>
    </cofactor>
    <text evidence="6">Binds 1 FAD per subunit.</text>
</comment>
<evidence type="ECO:0000313" key="10">
    <source>
        <dbReference type="Proteomes" id="UP000465035"/>
    </source>
</evidence>
<comment type="subunit">
    <text evidence="1 6">Homodimer.</text>
</comment>
<proteinExistence type="inferred from homology"/>
<feature type="binding site" evidence="6">
    <location>
        <position position="45"/>
    </location>
    <ligand>
        <name>FAD</name>
        <dbReference type="ChEBI" id="CHEBI:57692"/>
    </ligand>
</feature>
<feature type="binding site" evidence="6">
    <location>
        <position position="287"/>
    </location>
    <ligand>
        <name>FAD</name>
        <dbReference type="ChEBI" id="CHEBI:57692"/>
    </ligand>
</feature>
<keyword evidence="3 6" id="KW-0274">FAD</keyword>
<dbReference type="SUPFAM" id="SSF51905">
    <property type="entry name" value="FAD/NAD(P)-binding domain"/>
    <property type="match status" value="1"/>
</dbReference>
<dbReference type="EC" id="1.18.1.2" evidence="6"/>
<dbReference type="GO" id="GO:0050661">
    <property type="term" value="F:NADP binding"/>
    <property type="evidence" value="ECO:0007669"/>
    <property type="project" value="UniProtKB-UniRule"/>
</dbReference>
<evidence type="ECO:0000256" key="4">
    <source>
        <dbReference type="ARBA" id="ARBA00022857"/>
    </source>
</evidence>
<feature type="binding site" evidence="6">
    <location>
        <position position="50"/>
    </location>
    <ligand>
        <name>FAD</name>
        <dbReference type="ChEBI" id="CHEBI:57692"/>
    </ligand>
</feature>
<keyword evidence="7" id="KW-0175">Coiled coil</keyword>
<dbReference type="InterPro" id="IPR023753">
    <property type="entry name" value="FAD/NAD-binding_dom"/>
</dbReference>
<dbReference type="AlphaFoldDB" id="A0A6P1E7G6"/>
<dbReference type="EMBL" id="CP047121">
    <property type="protein sequence ID" value="QHB51181.1"/>
    <property type="molecule type" value="Genomic_DNA"/>
</dbReference>
<feature type="binding site" evidence="6">
    <location>
        <position position="327"/>
    </location>
    <ligand>
        <name>FAD</name>
        <dbReference type="ChEBI" id="CHEBI:57692"/>
    </ligand>
</feature>
<evidence type="ECO:0000256" key="6">
    <source>
        <dbReference type="HAMAP-Rule" id="MF_01685"/>
    </source>
</evidence>